<dbReference type="InterPro" id="IPR044528">
    <property type="entry name" value="POD-like_MBL-fold"/>
</dbReference>
<keyword evidence="4" id="KW-1185">Reference proteome</keyword>
<evidence type="ECO:0000313" key="3">
    <source>
        <dbReference type="EMBL" id="SHG89769.1"/>
    </source>
</evidence>
<dbReference type="RefSeq" id="WP_073324225.1">
    <property type="nucleotide sequence ID" value="NZ_FQWD01000005.1"/>
</dbReference>
<dbReference type="InterPro" id="IPR001279">
    <property type="entry name" value="Metallo-B-lactamas"/>
</dbReference>
<dbReference type="InterPro" id="IPR051682">
    <property type="entry name" value="Mito_Persulfide_Diox"/>
</dbReference>
<dbReference type="AlphaFoldDB" id="A0A1M5NKQ3"/>
<dbReference type="EMBL" id="FQWD01000005">
    <property type="protein sequence ID" value="SHG89769.1"/>
    <property type="molecule type" value="Genomic_DNA"/>
</dbReference>
<dbReference type="SMART" id="SM00849">
    <property type="entry name" value="Lactamase_B"/>
    <property type="match status" value="1"/>
</dbReference>
<name>A0A1M5NKQ3_9ALTE</name>
<sequence length="289" mass="31939">MSKIQITSFFHEPTFTVTYVVADPATSACAIIDPVMDYDAASGTLSSEFADKIVSFIDKNGLNTEWILETHAHADHLTAAPYLKAKLGGLIGIGEHIRRVQSTFKSIYNLEDTFPSDGSQFDQLFGDGEVISLGHLDIEVLHTPGHTPACVSYYIEDAVFVGDTLFMPDYGTARADFPNGSANTLYQSIRKILALPESTRMFVGHDYKSPNRDAFKWETSVFEQRRSNIHVKDGVSQADYVTMREKRDAGLAVPKLLLPAIQVNIRAGQLPPAEDNGKHYLKIPLTVSK</sequence>
<accession>A0A1M5NKQ3</accession>
<dbReference type="InterPro" id="IPR036866">
    <property type="entry name" value="RibonucZ/Hydroxyglut_hydro"/>
</dbReference>
<evidence type="ECO:0000313" key="4">
    <source>
        <dbReference type="Proteomes" id="UP000184520"/>
    </source>
</evidence>
<dbReference type="Gene3D" id="3.60.15.10">
    <property type="entry name" value="Ribonuclease Z/Hydroxyacylglutathione hydrolase-like"/>
    <property type="match status" value="1"/>
</dbReference>
<dbReference type="FunFam" id="3.60.15.10:FF:000033">
    <property type="entry name" value="MBL fold metallo-hydrolase"/>
    <property type="match status" value="1"/>
</dbReference>
<organism evidence="3 4">
    <name type="scientific">Marisediminitalea aggregata</name>
    <dbReference type="NCBI Taxonomy" id="634436"/>
    <lineage>
        <taxon>Bacteria</taxon>
        <taxon>Pseudomonadati</taxon>
        <taxon>Pseudomonadota</taxon>
        <taxon>Gammaproteobacteria</taxon>
        <taxon>Alteromonadales</taxon>
        <taxon>Alteromonadaceae</taxon>
        <taxon>Marisediminitalea</taxon>
    </lineage>
</organism>
<dbReference type="GO" id="GO:0050313">
    <property type="term" value="F:sulfur dioxygenase activity"/>
    <property type="evidence" value="ECO:0007669"/>
    <property type="project" value="InterPro"/>
</dbReference>
<proteinExistence type="predicted"/>
<dbReference type="STRING" id="634436.SAMN05216361_3262"/>
<dbReference type="SUPFAM" id="SSF56281">
    <property type="entry name" value="Metallo-hydrolase/oxidoreductase"/>
    <property type="match status" value="1"/>
</dbReference>
<dbReference type="GO" id="GO:0070813">
    <property type="term" value="P:hydrogen sulfide metabolic process"/>
    <property type="evidence" value="ECO:0007669"/>
    <property type="project" value="TreeGrafter"/>
</dbReference>
<dbReference type="PANTHER" id="PTHR43084">
    <property type="entry name" value="PERSULFIDE DIOXYGENASE ETHE1"/>
    <property type="match status" value="1"/>
</dbReference>
<protein>
    <submittedName>
        <fullName evidence="3">Glyoxylase, beta-lactamase superfamily II</fullName>
    </submittedName>
</protein>
<evidence type="ECO:0000256" key="1">
    <source>
        <dbReference type="ARBA" id="ARBA00022723"/>
    </source>
</evidence>
<dbReference type="PANTHER" id="PTHR43084:SF1">
    <property type="entry name" value="PERSULFIDE DIOXYGENASE ETHE1, MITOCHONDRIAL"/>
    <property type="match status" value="1"/>
</dbReference>
<dbReference type="GO" id="GO:0006749">
    <property type="term" value="P:glutathione metabolic process"/>
    <property type="evidence" value="ECO:0007669"/>
    <property type="project" value="InterPro"/>
</dbReference>
<reference evidence="4" key="1">
    <citation type="submission" date="2016-11" db="EMBL/GenBank/DDBJ databases">
        <authorList>
            <person name="Varghese N."/>
            <person name="Submissions S."/>
        </authorList>
    </citation>
    <scope>NUCLEOTIDE SEQUENCE [LARGE SCALE GENOMIC DNA]</scope>
    <source>
        <strain evidence="4">CGMCC 1.8995</strain>
    </source>
</reference>
<dbReference type="Proteomes" id="UP000184520">
    <property type="component" value="Unassembled WGS sequence"/>
</dbReference>
<dbReference type="OrthoDB" id="9784009at2"/>
<dbReference type="GO" id="GO:0046872">
    <property type="term" value="F:metal ion binding"/>
    <property type="evidence" value="ECO:0007669"/>
    <property type="project" value="UniProtKB-KW"/>
</dbReference>
<evidence type="ECO:0000259" key="2">
    <source>
        <dbReference type="SMART" id="SM00849"/>
    </source>
</evidence>
<gene>
    <name evidence="3" type="ORF">SAMN05216361_3262</name>
</gene>
<dbReference type="CDD" id="cd07724">
    <property type="entry name" value="POD-like_MBL-fold"/>
    <property type="match status" value="1"/>
</dbReference>
<keyword evidence="1" id="KW-0479">Metal-binding</keyword>
<feature type="domain" description="Metallo-beta-lactamase" evidence="2">
    <location>
        <begin position="15"/>
        <end position="205"/>
    </location>
</feature>
<dbReference type="Pfam" id="PF00753">
    <property type="entry name" value="Lactamase_B"/>
    <property type="match status" value="1"/>
</dbReference>